<feature type="transmembrane region" description="Helical" evidence="1">
    <location>
        <begin position="61"/>
        <end position="86"/>
    </location>
</feature>
<proteinExistence type="predicted"/>
<keyword evidence="1" id="KW-0812">Transmembrane</keyword>
<comment type="caution">
    <text evidence="2">The sequence shown here is derived from an EMBL/GenBank/DDBJ whole genome shotgun (WGS) entry which is preliminary data.</text>
</comment>
<feature type="transmembrane region" description="Helical" evidence="1">
    <location>
        <begin position="221"/>
        <end position="247"/>
    </location>
</feature>
<dbReference type="OrthoDB" id="7704812at2"/>
<dbReference type="PATRIC" id="fig|1768241.3.peg.172"/>
<gene>
    <name evidence="2" type="ORF">TRIHO_01710</name>
</gene>
<accession>A0A132C4A9</accession>
<evidence type="ECO:0000313" key="3">
    <source>
        <dbReference type="Proteomes" id="UP000068382"/>
    </source>
</evidence>
<sequence length="253" mass="27676">MTSWSLFKHAIKMLVRNWKDVLRIFLVPTLISVGIVGFAAQRTGVFTMVMEAPIPNTTEPAGFLGTILVSAIIVFLVFIWSVVAWHRYVLNEEPVVGFIPPLRMKRIGAYVLQVILISLLVVLSMIPVMIVLVALMAVMGSAFRTFSFIFEPGLTLFPAWVFLRLSVSLPHVATGKPSMSLLQGWKATSGAFGPVIGLALITVVMQFVAESVAFLLAGPLAVIWTLGAGLILGLIQVSILTTLYGYYVEKRPI</sequence>
<dbReference type="EMBL" id="LPUY01000008">
    <property type="protein sequence ID" value="KUP94837.1"/>
    <property type="molecule type" value="Genomic_DNA"/>
</dbReference>
<protein>
    <recommendedName>
        <fullName evidence="4">Membrane domain of glycerophosphoryl diester phosphodiesterase</fullName>
    </recommendedName>
</protein>
<organism evidence="2 3">
    <name type="scientific">Tritonibacter horizontis</name>
    <dbReference type="NCBI Taxonomy" id="1768241"/>
    <lineage>
        <taxon>Bacteria</taxon>
        <taxon>Pseudomonadati</taxon>
        <taxon>Pseudomonadota</taxon>
        <taxon>Alphaproteobacteria</taxon>
        <taxon>Rhodobacterales</taxon>
        <taxon>Paracoccaceae</taxon>
        <taxon>Tritonibacter</taxon>
    </lineage>
</organism>
<feature type="transmembrane region" description="Helical" evidence="1">
    <location>
        <begin position="21"/>
        <end position="41"/>
    </location>
</feature>
<dbReference type="Proteomes" id="UP000068382">
    <property type="component" value="Unassembled WGS sequence"/>
</dbReference>
<feature type="transmembrane region" description="Helical" evidence="1">
    <location>
        <begin position="107"/>
        <end position="140"/>
    </location>
</feature>
<evidence type="ECO:0000313" key="2">
    <source>
        <dbReference type="EMBL" id="KUP94837.1"/>
    </source>
</evidence>
<evidence type="ECO:0000256" key="1">
    <source>
        <dbReference type="SAM" id="Phobius"/>
    </source>
</evidence>
<name>A0A132C4A9_9RHOB</name>
<keyword evidence="3" id="KW-1185">Reference proteome</keyword>
<reference evidence="2 3" key="1">
    <citation type="submission" date="2015-12" db="EMBL/GenBank/DDBJ databases">
        <title>Genome sequence of the marine Rhodobacteraceae strain O3.65, Candidatus Tritonibacter horizontis.</title>
        <authorList>
            <person name="Poehlein A."/>
            <person name="Giebel H.A."/>
            <person name="Voget S."/>
            <person name="Brinkhoff T."/>
        </authorList>
    </citation>
    <scope>NUCLEOTIDE SEQUENCE [LARGE SCALE GENOMIC DNA]</scope>
    <source>
        <strain evidence="2 3">O3.65</strain>
    </source>
</reference>
<feature type="transmembrane region" description="Helical" evidence="1">
    <location>
        <begin position="188"/>
        <end position="209"/>
    </location>
</feature>
<dbReference type="AlphaFoldDB" id="A0A132C4A9"/>
<dbReference type="RefSeq" id="WP_068239343.1">
    <property type="nucleotide sequence ID" value="NZ_LPUY01000008.1"/>
</dbReference>
<feature type="transmembrane region" description="Helical" evidence="1">
    <location>
        <begin position="146"/>
        <end position="167"/>
    </location>
</feature>
<keyword evidence="1" id="KW-1133">Transmembrane helix</keyword>
<keyword evidence="1" id="KW-0472">Membrane</keyword>
<evidence type="ECO:0008006" key="4">
    <source>
        <dbReference type="Google" id="ProtNLM"/>
    </source>
</evidence>